<dbReference type="EMBL" id="CP042467">
    <property type="protein sequence ID" value="QED27225.1"/>
    <property type="molecule type" value="Genomic_DNA"/>
</dbReference>
<dbReference type="Proteomes" id="UP000321595">
    <property type="component" value="Chromosome"/>
</dbReference>
<organism evidence="11 12">
    <name type="scientific">Microvenator marinus</name>
    <dbReference type="NCBI Taxonomy" id="2600177"/>
    <lineage>
        <taxon>Bacteria</taxon>
        <taxon>Deltaproteobacteria</taxon>
        <taxon>Bradymonadales</taxon>
        <taxon>Microvenatoraceae</taxon>
        <taxon>Microvenator</taxon>
    </lineage>
</organism>
<keyword evidence="7" id="KW-0520">NAD</keyword>
<dbReference type="InterPro" id="IPR001692">
    <property type="entry name" value="Histidinol_DH_CS"/>
</dbReference>
<feature type="binding site" evidence="8">
    <location>
        <position position="250"/>
    </location>
    <ligand>
        <name>substrate</name>
    </ligand>
</feature>
<evidence type="ECO:0000256" key="1">
    <source>
        <dbReference type="ARBA" id="ARBA00010178"/>
    </source>
</evidence>
<feature type="binding site" evidence="9">
    <location>
        <position position="348"/>
    </location>
    <ligand>
        <name>Zn(2+)</name>
        <dbReference type="ChEBI" id="CHEBI:29105"/>
    </ligand>
</feature>
<feature type="binding site" evidence="8">
    <location>
        <position position="408"/>
    </location>
    <ligand>
        <name>substrate</name>
    </ligand>
</feature>
<protein>
    <submittedName>
        <fullName evidence="11">Histidinol dehydrogenase</fullName>
        <ecNumber evidence="11">1.1.1.23</ecNumber>
    </submittedName>
</protein>
<feature type="binding site" evidence="8">
    <location>
        <position position="247"/>
    </location>
    <ligand>
        <name>substrate</name>
    </ligand>
</feature>
<dbReference type="KEGG" id="bbae:FRD01_08210"/>
<dbReference type="Gene3D" id="3.40.50.1980">
    <property type="entry name" value="Nitrogenase molybdenum iron protein domain"/>
    <property type="match status" value="2"/>
</dbReference>
<evidence type="ECO:0000256" key="5">
    <source>
        <dbReference type="PIRNR" id="PIRNR000099"/>
    </source>
</evidence>
<evidence type="ECO:0000256" key="9">
    <source>
        <dbReference type="PIRSR" id="PIRSR000099-4"/>
    </source>
</evidence>
<feature type="binding site" evidence="9">
    <location>
        <position position="250"/>
    </location>
    <ligand>
        <name>Zn(2+)</name>
        <dbReference type="ChEBI" id="CHEBI:29105"/>
    </ligand>
</feature>
<comment type="similarity">
    <text evidence="1 5 10">Belongs to the histidinol dehydrogenase family.</text>
</comment>
<name>A0A5B8XP16_9DELT</name>
<comment type="cofactor">
    <cofactor evidence="9">
        <name>Zn(2+)</name>
        <dbReference type="ChEBI" id="CHEBI:29105"/>
    </cofactor>
    <text evidence="9">Binds 1 zinc ion per subunit.</text>
</comment>
<dbReference type="NCBIfam" id="TIGR00069">
    <property type="entry name" value="hisD"/>
    <property type="match status" value="1"/>
</dbReference>
<feature type="binding site" evidence="9">
    <location>
        <position position="408"/>
    </location>
    <ligand>
        <name>Zn(2+)</name>
        <dbReference type="ChEBI" id="CHEBI:29105"/>
    </ligand>
</feature>
<keyword evidence="12" id="KW-1185">Reference proteome</keyword>
<evidence type="ECO:0000313" key="11">
    <source>
        <dbReference type="EMBL" id="QED27225.1"/>
    </source>
</evidence>
<dbReference type="GO" id="GO:0046872">
    <property type="term" value="F:metal ion binding"/>
    <property type="evidence" value="ECO:0007669"/>
    <property type="project" value="UniProtKB-KW"/>
</dbReference>
<evidence type="ECO:0000256" key="8">
    <source>
        <dbReference type="PIRSR" id="PIRSR000099-3"/>
    </source>
</evidence>
<dbReference type="GO" id="GO:0000105">
    <property type="term" value="P:L-histidine biosynthetic process"/>
    <property type="evidence" value="ECO:0007669"/>
    <property type="project" value="InterPro"/>
</dbReference>
<feature type="binding site" evidence="9">
    <location>
        <position position="247"/>
    </location>
    <ligand>
        <name>Zn(2+)</name>
        <dbReference type="ChEBI" id="CHEBI:29105"/>
    </ligand>
</feature>
<evidence type="ECO:0000313" key="12">
    <source>
        <dbReference type="Proteomes" id="UP000321595"/>
    </source>
</evidence>
<dbReference type="InterPro" id="IPR022695">
    <property type="entry name" value="Histidinol_DH_monofunct"/>
</dbReference>
<dbReference type="RefSeq" id="WP_146958910.1">
    <property type="nucleotide sequence ID" value="NZ_CP042467.1"/>
</dbReference>
<dbReference type="OrthoDB" id="9805269at2"/>
<feature type="active site" description="Proton acceptor" evidence="6">
    <location>
        <position position="315"/>
    </location>
</feature>
<evidence type="ECO:0000256" key="4">
    <source>
        <dbReference type="ARBA" id="ARBA00023002"/>
    </source>
</evidence>
<feature type="binding site" evidence="7">
    <location>
        <position position="179"/>
    </location>
    <ligand>
        <name>NAD(+)</name>
        <dbReference type="ChEBI" id="CHEBI:57540"/>
    </ligand>
</feature>
<reference evidence="11 12" key="1">
    <citation type="submission" date="2019-08" db="EMBL/GenBank/DDBJ databases">
        <authorList>
            <person name="Liang Q."/>
        </authorList>
    </citation>
    <scope>NUCLEOTIDE SEQUENCE [LARGE SCALE GENOMIC DNA]</scope>
    <source>
        <strain evidence="11 12">V1718</strain>
    </source>
</reference>
<sequence>MLKVVSYNDVSRVRRDPVDAQTLTHAAKIVEAVRDEGDAALSRFATNFGDLEAGAPLVISKEECESAFAQLSVEDQGLLTRTAERIRVFANAQRRTISAMTMEIPGGEAGHDVSPMEVAGCYAPGGRFPLPSSVLMTAVTARVAGVQTVWVASPKPTQITKAAAFVAGADALLAVGGAQAIAALAYGTESVPACDAIVGPGNRWVTAAKQLVAGRVAIDMLAGPSELLVLADDSADAVTVAADLLAQAEHDPDASVVLVSTSSELIDATNTELAAQLETLPTHETAREALKNSYSVHVRSIAHGIELANRVAPEHLEVMTRDAGKVARQLRHYGGLFIGHHSAEVLGDYGAGPNHVLPTGGTARSTGGLSVATFLRMRTWMRIDNPEAAQGLVEDAITLARHEGLEAHARSAERRK</sequence>
<dbReference type="PRINTS" id="PR00083">
    <property type="entry name" value="HOLDHDRGNASE"/>
</dbReference>
<feature type="active site" description="Proton acceptor" evidence="6">
    <location>
        <position position="314"/>
    </location>
</feature>
<evidence type="ECO:0000256" key="10">
    <source>
        <dbReference type="RuleBase" id="RU004175"/>
    </source>
</evidence>
<evidence type="ECO:0000256" key="7">
    <source>
        <dbReference type="PIRSR" id="PIRSR000099-2"/>
    </source>
</evidence>
<dbReference type="PIRSF" id="PIRSF000099">
    <property type="entry name" value="Histidinol_dh"/>
    <property type="match status" value="1"/>
</dbReference>
<proteinExistence type="inferred from homology"/>
<keyword evidence="4 5" id="KW-0560">Oxidoreductase</keyword>
<dbReference type="PANTHER" id="PTHR21256:SF2">
    <property type="entry name" value="HISTIDINE BIOSYNTHESIS TRIFUNCTIONAL PROTEIN"/>
    <property type="match status" value="1"/>
</dbReference>
<dbReference type="GO" id="GO:0005829">
    <property type="term" value="C:cytosol"/>
    <property type="evidence" value="ECO:0007669"/>
    <property type="project" value="TreeGrafter"/>
</dbReference>
<accession>A0A5B8XP16</accession>
<dbReference type="SUPFAM" id="SSF53720">
    <property type="entry name" value="ALDH-like"/>
    <property type="match status" value="1"/>
</dbReference>
<dbReference type="GO" id="GO:0051287">
    <property type="term" value="F:NAD binding"/>
    <property type="evidence" value="ECO:0007669"/>
    <property type="project" value="InterPro"/>
</dbReference>
<feature type="binding site" evidence="7">
    <location>
        <position position="202"/>
    </location>
    <ligand>
        <name>NAD(+)</name>
        <dbReference type="ChEBI" id="CHEBI:57540"/>
    </ligand>
</feature>
<dbReference type="InterPro" id="IPR012131">
    <property type="entry name" value="Hstdl_DH"/>
</dbReference>
<keyword evidence="3 9" id="KW-0862">Zinc</keyword>
<dbReference type="EC" id="1.1.1.23" evidence="11"/>
<dbReference type="GO" id="GO:0004399">
    <property type="term" value="F:histidinol dehydrogenase activity"/>
    <property type="evidence" value="ECO:0007669"/>
    <property type="project" value="UniProtKB-EC"/>
</dbReference>
<feature type="binding site" evidence="8">
    <location>
        <position position="348"/>
    </location>
    <ligand>
        <name>substrate</name>
    </ligand>
</feature>
<dbReference type="FunFam" id="3.40.50.1980:FF:000001">
    <property type="entry name" value="Histidinol dehydrogenase"/>
    <property type="match status" value="1"/>
</dbReference>
<feature type="binding site" evidence="8">
    <location>
        <position position="403"/>
    </location>
    <ligand>
        <name>substrate</name>
    </ligand>
</feature>
<gene>
    <name evidence="11" type="primary">hisD</name>
    <name evidence="11" type="ORF">FRD01_08210</name>
</gene>
<dbReference type="Gene3D" id="1.20.5.1300">
    <property type="match status" value="1"/>
</dbReference>
<dbReference type="InterPro" id="IPR016161">
    <property type="entry name" value="Ald_DH/histidinol_DH"/>
</dbReference>
<evidence type="ECO:0000256" key="3">
    <source>
        <dbReference type="ARBA" id="ARBA00022833"/>
    </source>
</evidence>
<dbReference type="CDD" id="cd06572">
    <property type="entry name" value="Histidinol_dh"/>
    <property type="match status" value="1"/>
</dbReference>
<evidence type="ECO:0000256" key="6">
    <source>
        <dbReference type="PIRSR" id="PIRSR000099-1"/>
    </source>
</evidence>
<keyword evidence="2 9" id="KW-0479">Metal-binding</keyword>
<dbReference type="PANTHER" id="PTHR21256">
    <property type="entry name" value="HISTIDINOL DEHYDROGENASE HDH"/>
    <property type="match status" value="1"/>
</dbReference>
<feature type="binding site" evidence="8">
    <location>
        <position position="225"/>
    </location>
    <ligand>
        <name>substrate</name>
    </ligand>
</feature>
<dbReference type="AlphaFoldDB" id="A0A5B8XP16"/>
<feature type="binding site" evidence="8">
    <location>
        <position position="315"/>
    </location>
    <ligand>
        <name>substrate</name>
    </ligand>
</feature>
<feature type="binding site" evidence="7">
    <location>
        <position position="122"/>
    </location>
    <ligand>
        <name>NAD(+)</name>
        <dbReference type="ChEBI" id="CHEBI:57540"/>
    </ligand>
</feature>
<evidence type="ECO:0000256" key="2">
    <source>
        <dbReference type="ARBA" id="ARBA00022723"/>
    </source>
</evidence>
<dbReference type="PROSITE" id="PS00611">
    <property type="entry name" value="HISOL_DEHYDROGENASE"/>
    <property type="match status" value="1"/>
</dbReference>
<dbReference type="Pfam" id="PF00815">
    <property type="entry name" value="Histidinol_dh"/>
    <property type="match status" value="1"/>
</dbReference>